<proteinExistence type="predicted"/>
<keyword evidence="2" id="KW-0472">Membrane</keyword>
<keyword evidence="1" id="KW-0175">Coiled coil</keyword>
<reference evidence="5 6" key="1">
    <citation type="submission" date="2019-10" db="EMBL/GenBank/DDBJ databases">
        <authorList>
            <person name="Dong K."/>
        </authorList>
    </citation>
    <scope>NUCLEOTIDE SEQUENCE [LARGE SCALE GENOMIC DNA]</scope>
    <source>
        <strain evidence="5">dk386</strain>
        <strain evidence="4">Dk386</strain>
        <strain evidence="6">dk771</strain>
        <strain evidence="3">Dk771</strain>
    </source>
</reference>
<accession>A0A5Q0P5U2</accession>
<dbReference type="EMBL" id="WITK01000003">
    <property type="protein sequence ID" value="MQW91355.1"/>
    <property type="molecule type" value="Genomic_DNA"/>
</dbReference>
<sequence length="416" mass="47140">MNEVIVNLCDALDELSEHVLGCWNDDRVLRDVYGWAHPPLTRHDLADIPFKIAESIRALKLTNIDEETQKQLEELPSRLQLMYSETVPHMFNGNGPQAIPVYFSTLDWIRQIISPLMSWETLQDNKALPKALSSRLRSIQTELDNLIPNKDLLSDQIQLIKDATEAAESLPTDLHNLKEARAKVTEIHEDSSFDRKKITEHKTSVEAQLKSIIELNEQAKQLIKNCEEAYRITTTKGLALAFDQRASSLKWSIRLWVGGLLFALGVGAWIGHQRIQVLTTSLTEPNLNWGIIWIQIILSLTSVLAPLWFAWLATKQISQRFKLAEDYDFKASVAKAYEGYKKEAAKIDPEFEARLFNVALTRLEEAPLRLMDSNNHGSPTHEIIDKTGLNKVSEKIINKVEDVIDSITPAKASNDS</sequence>
<feature type="transmembrane region" description="Helical" evidence="2">
    <location>
        <begin position="291"/>
        <end position="313"/>
    </location>
</feature>
<evidence type="ECO:0000256" key="2">
    <source>
        <dbReference type="SAM" id="Phobius"/>
    </source>
</evidence>
<evidence type="ECO:0000313" key="5">
    <source>
        <dbReference type="Proteomes" id="UP000327478"/>
    </source>
</evidence>
<evidence type="ECO:0000313" key="3">
    <source>
        <dbReference type="EMBL" id="MQW91355.1"/>
    </source>
</evidence>
<keyword evidence="2" id="KW-0812">Transmembrane</keyword>
<gene>
    <name evidence="4" type="ORF">GFH30_10285</name>
    <name evidence="3" type="ORF">GHJ48_02860</name>
</gene>
<dbReference type="RefSeq" id="WP_153372353.1">
    <property type="nucleotide sequence ID" value="NZ_CP045650.1"/>
</dbReference>
<feature type="transmembrane region" description="Helical" evidence="2">
    <location>
        <begin position="253"/>
        <end position="271"/>
    </location>
</feature>
<dbReference type="Proteomes" id="UP000480556">
    <property type="component" value="Unassembled WGS sequence"/>
</dbReference>
<keyword evidence="5" id="KW-1185">Reference proteome</keyword>
<organism evidence="3 6">
    <name type="scientific">Acinetobacter wanghuae</name>
    <dbReference type="NCBI Taxonomy" id="2662362"/>
    <lineage>
        <taxon>Bacteria</taxon>
        <taxon>Pseudomonadati</taxon>
        <taxon>Pseudomonadota</taxon>
        <taxon>Gammaproteobacteria</taxon>
        <taxon>Moraxellales</taxon>
        <taxon>Moraxellaceae</taxon>
        <taxon>Acinetobacter</taxon>
    </lineage>
</organism>
<dbReference type="AlphaFoldDB" id="A0A5Q0P5U2"/>
<protein>
    <submittedName>
        <fullName evidence="3">Uncharacterized protein</fullName>
    </submittedName>
</protein>
<dbReference type="Proteomes" id="UP000327478">
    <property type="component" value="Chromosome"/>
</dbReference>
<evidence type="ECO:0000313" key="4">
    <source>
        <dbReference type="EMBL" id="QGA11740.1"/>
    </source>
</evidence>
<evidence type="ECO:0000313" key="6">
    <source>
        <dbReference type="Proteomes" id="UP000480556"/>
    </source>
</evidence>
<feature type="coiled-coil region" evidence="1">
    <location>
        <begin position="205"/>
        <end position="232"/>
    </location>
</feature>
<evidence type="ECO:0000256" key="1">
    <source>
        <dbReference type="SAM" id="Coils"/>
    </source>
</evidence>
<name>A0A5Q0P5U2_9GAMM</name>
<keyword evidence="2" id="KW-1133">Transmembrane helix</keyword>
<dbReference type="EMBL" id="CP045650">
    <property type="protein sequence ID" value="QGA11740.1"/>
    <property type="molecule type" value="Genomic_DNA"/>
</dbReference>